<dbReference type="KEGG" id="sflv:IC614_09795"/>
<evidence type="ECO:0000313" key="2">
    <source>
        <dbReference type="EMBL" id="QPQ54615.1"/>
    </source>
</evidence>
<protein>
    <submittedName>
        <fullName evidence="2">Uncharacterized protein</fullName>
    </submittedName>
</protein>
<feature type="signal peptide" evidence="1">
    <location>
        <begin position="1"/>
        <end position="23"/>
    </location>
</feature>
<accession>A0A7T2GIQ8</accession>
<proteinExistence type="predicted"/>
<dbReference type="EMBL" id="CP065592">
    <property type="protein sequence ID" value="QPQ54615.1"/>
    <property type="molecule type" value="Genomic_DNA"/>
</dbReference>
<dbReference type="AlphaFoldDB" id="A0A7T2GIQ8"/>
<name>A0A7T2GIQ8_9SPHN</name>
<sequence>MRRLLFLLILPCLAAAAPNGRQAIGQFHGWGAFRDDRPRRCFAAAEPAGRQGSGGAAYVAFWPDAGNRARFSLSLRADPRPGSAILLAVGDRRFQFVARGRDAVPADPRASAAIVAAMRTASAMTVVSRSVRGARLRDDYALAGFPSAVDAAALACARW</sequence>
<keyword evidence="3" id="KW-1185">Reference proteome</keyword>
<gene>
    <name evidence="2" type="ORF">IC614_09795</name>
</gene>
<organism evidence="2 3">
    <name type="scientific">Allosphingosinicella flava</name>
    <dbReference type="NCBI Taxonomy" id="2771430"/>
    <lineage>
        <taxon>Bacteria</taxon>
        <taxon>Pseudomonadati</taxon>
        <taxon>Pseudomonadota</taxon>
        <taxon>Alphaproteobacteria</taxon>
        <taxon>Sphingomonadales</taxon>
        <taxon>Sphingomonadaceae</taxon>
        <taxon>Allosphingosinicella</taxon>
    </lineage>
</organism>
<keyword evidence="1" id="KW-0732">Signal</keyword>
<reference evidence="2 3" key="1">
    <citation type="submission" date="2020-11" db="EMBL/GenBank/DDBJ databases">
        <title>Genome seq and assembly of Sphingosinicella sp.</title>
        <authorList>
            <person name="Chhetri G."/>
        </authorList>
    </citation>
    <scope>NUCLEOTIDE SEQUENCE [LARGE SCALE GENOMIC DNA]</scope>
    <source>
        <strain evidence="2 3">UDD2</strain>
    </source>
</reference>
<evidence type="ECO:0000256" key="1">
    <source>
        <dbReference type="SAM" id="SignalP"/>
    </source>
</evidence>
<dbReference type="Proteomes" id="UP000594873">
    <property type="component" value="Chromosome"/>
</dbReference>
<feature type="chain" id="PRO_5032858345" evidence="1">
    <location>
        <begin position="24"/>
        <end position="159"/>
    </location>
</feature>
<dbReference type="RefSeq" id="WP_200971161.1">
    <property type="nucleotide sequence ID" value="NZ_CP065592.1"/>
</dbReference>
<evidence type="ECO:0000313" key="3">
    <source>
        <dbReference type="Proteomes" id="UP000594873"/>
    </source>
</evidence>